<dbReference type="GO" id="GO:0003677">
    <property type="term" value="F:DNA binding"/>
    <property type="evidence" value="ECO:0007669"/>
    <property type="project" value="InterPro"/>
</dbReference>
<dbReference type="SMART" id="SM00066">
    <property type="entry name" value="GAL4"/>
    <property type="match status" value="1"/>
</dbReference>
<keyword evidence="5" id="KW-0539">Nucleus</keyword>
<sequence length="617" mass="68789">MSSKLVESTISLNSSTSTTDVQGTIEVKRDGTSSRIRRHKGSVPSVPQTKLCTLCPAKFTRTTHLSHHIRTHTREKLHECDRCHSQFTRSDLLTRHKRSCSDQGNVSRSRRRSCQACADSKVKCDLQQPCSKCRNCGRDCIYVNGAPVASGSRAAKQQMPDMGDLSAESLAMANSSLLLATSPGFSGSSSQDDSLRACAMQDDWGDFSLRPAFPSFVSTGSVDFMIDSSSMFALIDQTIPPPENVLGDPFTSEIFGGLLDNIFNSSHQMFTSSYSDRAKSDESLRGLHPYIPFSTNVDKTLLSSHLFNNRDITSLQSMLGNSYGASLSSTSSVSNSPSSADLQSYLNLFFSAYLPNMPIIHPATFTFEGKSPLLLAAMQACSALYVKTRAADQFINSVLTKARDELIVEFGKESVDWERQIELILAMDLLQTLGLFHETSKQRTLSAVYHGVLTMMIRLSDFGEQISKWTAPENIEPSSLDRLWRDWAIRETAKRALTLSYLHDGCHCLYYDLRPTYVTSEFDIDLPCENALWAATTAEEWLSVLQKPSPYGTISERLRGPSLRGTYARLENAGDLLLHPYCPLCTFRRHPRNSAPVLRGRHRVSVVRDGDRWRRFT</sequence>
<evidence type="ECO:0000259" key="9">
    <source>
        <dbReference type="PROSITE" id="PS50157"/>
    </source>
</evidence>
<evidence type="ECO:0000256" key="3">
    <source>
        <dbReference type="ARBA" id="ARBA00023015"/>
    </source>
</evidence>
<dbReference type="PROSITE" id="PS50157">
    <property type="entry name" value="ZINC_FINGER_C2H2_2"/>
    <property type="match status" value="2"/>
</dbReference>
<evidence type="ECO:0000313" key="11">
    <source>
        <dbReference type="Proteomes" id="UP000076871"/>
    </source>
</evidence>
<dbReference type="RefSeq" id="XP_040759872.1">
    <property type="nucleotide sequence ID" value="XM_040913950.1"/>
</dbReference>
<dbReference type="InterPro" id="IPR001138">
    <property type="entry name" value="Zn2Cys6_DnaBD"/>
</dbReference>
<dbReference type="InterPro" id="IPR036864">
    <property type="entry name" value="Zn2-C6_fun-type_DNA-bd_sf"/>
</dbReference>
<evidence type="ECO:0000256" key="7">
    <source>
        <dbReference type="SAM" id="MobiDB-lite"/>
    </source>
</evidence>
<evidence type="ECO:0000256" key="1">
    <source>
        <dbReference type="ARBA" id="ARBA00022723"/>
    </source>
</evidence>
<feature type="domain" description="Zn(2)-C6 fungal-type" evidence="8">
    <location>
        <begin position="113"/>
        <end position="142"/>
    </location>
</feature>
<dbReference type="Pfam" id="PF00172">
    <property type="entry name" value="Zn_clus"/>
    <property type="match status" value="1"/>
</dbReference>
<dbReference type="OrthoDB" id="1405595at2759"/>
<dbReference type="FunCoup" id="A0A165C3C8">
    <property type="interactions" value="4"/>
</dbReference>
<evidence type="ECO:0008006" key="12">
    <source>
        <dbReference type="Google" id="ProtNLM"/>
    </source>
</evidence>
<feature type="domain" description="C2H2-type" evidence="9">
    <location>
        <begin position="50"/>
        <end position="77"/>
    </location>
</feature>
<keyword evidence="4" id="KW-0804">Transcription</keyword>
<dbReference type="Gene3D" id="3.30.160.60">
    <property type="entry name" value="Classic Zinc Finger"/>
    <property type="match status" value="1"/>
</dbReference>
<accession>A0A165C3C8</accession>
<reference evidence="10 11" key="1">
    <citation type="journal article" date="2016" name="Mol. Biol. Evol.">
        <title>Comparative Genomics of Early-Diverging Mushroom-Forming Fungi Provides Insights into the Origins of Lignocellulose Decay Capabilities.</title>
        <authorList>
            <person name="Nagy L.G."/>
            <person name="Riley R."/>
            <person name="Tritt A."/>
            <person name="Adam C."/>
            <person name="Daum C."/>
            <person name="Floudas D."/>
            <person name="Sun H."/>
            <person name="Yadav J.S."/>
            <person name="Pangilinan J."/>
            <person name="Larsson K.H."/>
            <person name="Matsuura K."/>
            <person name="Barry K."/>
            <person name="Labutti K."/>
            <person name="Kuo R."/>
            <person name="Ohm R.A."/>
            <person name="Bhattacharya S.S."/>
            <person name="Shirouzu T."/>
            <person name="Yoshinaga Y."/>
            <person name="Martin F.M."/>
            <person name="Grigoriev I.V."/>
            <person name="Hibbett D.S."/>
        </authorList>
    </citation>
    <scope>NUCLEOTIDE SEQUENCE [LARGE SCALE GENOMIC DNA]</scope>
    <source>
        <strain evidence="10 11">93-53</strain>
    </source>
</reference>
<dbReference type="Proteomes" id="UP000076871">
    <property type="component" value="Unassembled WGS sequence"/>
</dbReference>
<keyword evidence="2" id="KW-0862">Zinc</keyword>
<feature type="region of interest" description="Disordered" evidence="7">
    <location>
        <begin position="1"/>
        <end position="20"/>
    </location>
</feature>
<evidence type="ECO:0000313" key="10">
    <source>
        <dbReference type="EMBL" id="KZT02132.1"/>
    </source>
</evidence>
<keyword evidence="6" id="KW-0863">Zinc-finger</keyword>
<dbReference type="GO" id="GO:0006351">
    <property type="term" value="P:DNA-templated transcription"/>
    <property type="evidence" value="ECO:0007669"/>
    <property type="project" value="InterPro"/>
</dbReference>
<keyword evidence="1" id="KW-0479">Metal-binding</keyword>
<protein>
    <recommendedName>
        <fullName evidence="12">C2H2-type domain-containing protein</fullName>
    </recommendedName>
</protein>
<dbReference type="Gene3D" id="4.10.240.10">
    <property type="entry name" value="Zn(2)-C6 fungal-type DNA-binding domain"/>
    <property type="match status" value="1"/>
</dbReference>
<dbReference type="InterPro" id="IPR036236">
    <property type="entry name" value="Znf_C2H2_sf"/>
</dbReference>
<dbReference type="Pfam" id="PF04082">
    <property type="entry name" value="Fungal_trans"/>
    <property type="match status" value="1"/>
</dbReference>
<dbReference type="GO" id="GO:0008270">
    <property type="term" value="F:zinc ion binding"/>
    <property type="evidence" value="ECO:0007669"/>
    <property type="project" value="UniProtKB-KW"/>
</dbReference>
<evidence type="ECO:0000256" key="4">
    <source>
        <dbReference type="ARBA" id="ARBA00023163"/>
    </source>
</evidence>
<dbReference type="SUPFAM" id="SSF57667">
    <property type="entry name" value="beta-beta-alpha zinc fingers"/>
    <property type="match status" value="1"/>
</dbReference>
<keyword evidence="3" id="KW-0805">Transcription regulation</keyword>
<proteinExistence type="predicted"/>
<evidence type="ECO:0000259" key="8">
    <source>
        <dbReference type="PROSITE" id="PS50048"/>
    </source>
</evidence>
<dbReference type="InterPro" id="IPR007219">
    <property type="entry name" value="XnlR_reg_dom"/>
</dbReference>
<dbReference type="InterPro" id="IPR013087">
    <property type="entry name" value="Znf_C2H2_type"/>
</dbReference>
<feature type="domain" description="C2H2-type" evidence="9">
    <location>
        <begin position="78"/>
        <end position="107"/>
    </location>
</feature>
<dbReference type="PROSITE" id="PS00028">
    <property type="entry name" value="ZINC_FINGER_C2H2_1"/>
    <property type="match status" value="1"/>
</dbReference>
<evidence type="ECO:0000256" key="5">
    <source>
        <dbReference type="ARBA" id="ARBA00023242"/>
    </source>
</evidence>
<gene>
    <name evidence="10" type="ORF">LAESUDRAFT_794302</name>
</gene>
<dbReference type="InParanoid" id="A0A165C3C8"/>
<dbReference type="PROSITE" id="PS00463">
    <property type="entry name" value="ZN2_CY6_FUNGAL_1"/>
    <property type="match status" value="1"/>
</dbReference>
<dbReference type="GO" id="GO:0000981">
    <property type="term" value="F:DNA-binding transcription factor activity, RNA polymerase II-specific"/>
    <property type="evidence" value="ECO:0007669"/>
    <property type="project" value="InterPro"/>
</dbReference>
<dbReference type="PANTHER" id="PTHR47660">
    <property type="entry name" value="TRANSCRIPTION FACTOR WITH C2H2 AND ZN(2)-CYS(6) DNA BINDING DOMAIN (EUROFUNG)-RELATED-RELATED"/>
    <property type="match status" value="1"/>
</dbReference>
<dbReference type="PROSITE" id="PS50048">
    <property type="entry name" value="ZN2_CY6_FUNGAL_2"/>
    <property type="match status" value="1"/>
</dbReference>
<dbReference type="AlphaFoldDB" id="A0A165C3C8"/>
<evidence type="ECO:0000256" key="2">
    <source>
        <dbReference type="ARBA" id="ARBA00022833"/>
    </source>
</evidence>
<organism evidence="10 11">
    <name type="scientific">Laetiporus sulphureus 93-53</name>
    <dbReference type="NCBI Taxonomy" id="1314785"/>
    <lineage>
        <taxon>Eukaryota</taxon>
        <taxon>Fungi</taxon>
        <taxon>Dikarya</taxon>
        <taxon>Basidiomycota</taxon>
        <taxon>Agaricomycotina</taxon>
        <taxon>Agaricomycetes</taxon>
        <taxon>Polyporales</taxon>
        <taxon>Laetiporus</taxon>
    </lineage>
</organism>
<evidence type="ECO:0000256" key="6">
    <source>
        <dbReference type="PROSITE-ProRule" id="PRU00042"/>
    </source>
</evidence>
<dbReference type="EMBL" id="KV427655">
    <property type="protein sequence ID" value="KZT02132.1"/>
    <property type="molecule type" value="Genomic_DNA"/>
</dbReference>
<dbReference type="CDD" id="cd12148">
    <property type="entry name" value="fungal_TF_MHR"/>
    <property type="match status" value="1"/>
</dbReference>
<feature type="compositionally biased region" description="Low complexity" evidence="7">
    <location>
        <begin position="8"/>
        <end position="19"/>
    </location>
</feature>
<dbReference type="SUPFAM" id="SSF57701">
    <property type="entry name" value="Zn2/Cys6 DNA-binding domain"/>
    <property type="match status" value="1"/>
</dbReference>
<dbReference type="CDD" id="cd00067">
    <property type="entry name" value="GAL4"/>
    <property type="match status" value="1"/>
</dbReference>
<name>A0A165C3C8_9APHY</name>
<dbReference type="GeneID" id="63830978"/>
<keyword evidence="11" id="KW-1185">Reference proteome</keyword>
<dbReference type="STRING" id="1314785.A0A165C3C8"/>